<evidence type="ECO:0000256" key="6">
    <source>
        <dbReference type="HAMAP-Rule" id="MF_00227"/>
    </source>
</evidence>
<evidence type="ECO:0000256" key="3">
    <source>
        <dbReference type="ARBA" id="ARBA00022759"/>
    </source>
</evidence>
<dbReference type="Pfam" id="PF00825">
    <property type="entry name" value="Ribonuclease_P"/>
    <property type="match status" value="1"/>
</dbReference>
<dbReference type="GO" id="GO:0030677">
    <property type="term" value="C:ribonuclease P complex"/>
    <property type="evidence" value="ECO:0007669"/>
    <property type="project" value="TreeGrafter"/>
</dbReference>
<dbReference type="InterPro" id="IPR014721">
    <property type="entry name" value="Ribsml_uS5_D2-typ_fold_subgr"/>
</dbReference>
<comment type="subunit">
    <text evidence="6">Consists of a catalytic RNA component (M1 or rnpB) and a protein subunit.</text>
</comment>
<comment type="catalytic activity">
    <reaction evidence="6">
        <text>Endonucleolytic cleavage of RNA, removing 5'-extranucleotides from tRNA precursor.</text>
        <dbReference type="EC" id="3.1.26.5"/>
    </reaction>
</comment>
<organism evidence="9 10">
    <name type="scientific">Antribacter soli</name>
    <dbReference type="NCBI Taxonomy" id="2910976"/>
    <lineage>
        <taxon>Bacteria</taxon>
        <taxon>Bacillati</taxon>
        <taxon>Actinomycetota</taxon>
        <taxon>Actinomycetes</taxon>
        <taxon>Micrococcales</taxon>
        <taxon>Promicromonosporaceae</taxon>
        <taxon>Antribacter</taxon>
    </lineage>
</organism>
<sequence length="137" mass="14475">MLPAAHRLRRSVDFERAVRRGTRAGRSTLVVHLLVTEEDSEPPQVGFVVSKAIGNAVQRNIVKRRLRAAAAPHVAGLPPRARAVVRALPAASKASYADLAGDLASCLTRAVARATAAPEATRPTSGNDARRVTGGVR</sequence>
<dbReference type="EMBL" id="JAKGSG010000021">
    <property type="protein sequence ID" value="MCF4120443.1"/>
    <property type="molecule type" value="Genomic_DNA"/>
</dbReference>
<dbReference type="InterPro" id="IPR000100">
    <property type="entry name" value="RNase_P"/>
</dbReference>
<dbReference type="Gene3D" id="3.30.230.10">
    <property type="match status" value="1"/>
</dbReference>
<protein>
    <recommendedName>
        <fullName evidence="6 7">Ribonuclease P protein component</fullName>
        <shortName evidence="6">RNase P protein</shortName>
        <shortName evidence="6">RNaseP protein</shortName>
        <ecNumber evidence="6 7">3.1.26.5</ecNumber>
    </recommendedName>
    <alternativeName>
        <fullName evidence="6">Protein C5</fullName>
    </alternativeName>
</protein>
<dbReference type="SUPFAM" id="SSF54211">
    <property type="entry name" value="Ribosomal protein S5 domain 2-like"/>
    <property type="match status" value="1"/>
</dbReference>
<comment type="caution">
    <text evidence="9">The sequence shown here is derived from an EMBL/GenBank/DDBJ whole genome shotgun (WGS) entry which is preliminary data.</text>
</comment>
<comment type="similarity">
    <text evidence="6">Belongs to the RnpA family.</text>
</comment>
<dbReference type="InterPro" id="IPR020568">
    <property type="entry name" value="Ribosomal_Su5_D2-typ_SF"/>
</dbReference>
<dbReference type="PANTHER" id="PTHR33992:SF1">
    <property type="entry name" value="RIBONUCLEASE P PROTEIN COMPONENT"/>
    <property type="match status" value="1"/>
</dbReference>
<accession>A0AA41QC03</accession>
<reference evidence="9" key="1">
    <citation type="submission" date="2022-01" db="EMBL/GenBank/DDBJ databases">
        <title>Antribacter sp. nov., isolated from Guizhou of China.</title>
        <authorList>
            <person name="Chengliang C."/>
            <person name="Ya Z."/>
        </authorList>
    </citation>
    <scope>NUCLEOTIDE SEQUENCE</scope>
    <source>
        <strain evidence="9">KLBMP 9083</strain>
    </source>
</reference>
<evidence type="ECO:0000256" key="8">
    <source>
        <dbReference type="SAM" id="MobiDB-lite"/>
    </source>
</evidence>
<keyword evidence="2 6" id="KW-0540">Nuclease</keyword>
<keyword evidence="1 6" id="KW-0819">tRNA processing</keyword>
<dbReference type="RefSeq" id="WP_236088217.1">
    <property type="nucleotide sequence ID" value="NZ_JAKGSG010000021.1"/>
</dbReference>
<keyword evidence="4 6" id="KW-0378">Hydrolase</keyword>
<dbReference type="NCBIfam" id="TIGR00188">
    <property type="entry name" value="rnpA"/>
    <property type="match status" value="1"/>
</dbReference>
<gene>
    <name evidence="6 9" type="primary">rnpA</name>
    <name evidence="9" type="ORF">L1785_05570</name>
</gene>
<evidence type="ECO:0000256" key="1">
    <source>
        <dbReference type="ARBA" id="ARBA00022694"/>
    </source>
</evidence>
<keyword evidence="5 6" id="KW-0694">RNA-binding</keyword>
<dbReference type="GO" id="GO:0001682">
    <property type="term" value="P:tRNA 5'-leader removal"/>
    <property type="evidence" value="ECO:0007669"/>
    <property type="project" value="UniProtKB-UniRule"/>
</dbReference>
<name>A0AA41QC03_9MICO</name>
<evidence type="ECO:0000256" key="4">
    <source>
        <dbReference type="ARBA" id="ARBA00022801"/>
    </source>
</evidence>
<evidence type="ECO:0000256" key="2">
    <source>
        <dbReference type="ARBA" id="ARBA00022722"/>
    </source>
</evidence>
<feature type="region of interest" description="Disordered" evidence="8">
    <location>
        <begin position="114"/>
        <end position="137"/>
    </location>
</feature>
<dbReference type="EC" id="3.1.26.5" evidence="6 7"/>
<dbReference type="HAMAP" id="MF_00227">
    <property type="entry name" value="RNase_P"/>
    <property type="match status" value="1"/>
</dbReference>
<feature type="compositionally biased region" description="Low complexity" evidence="8">
    <location>
        <begin position="114"/>
        <end position="124"/>
    </location>
</feature>
<keyword evidence="3 6" id="KW-0255">Endonuclease</keyword>
<comment type="function">
    <text evidence="6">RNaseP catalyzes the removal of the 5'-leader sequence from pre-tRNA to produce the mature 5'-terminus. It can also cleave other RNA substrates such as 4.5S RNA. The protein component plays an auxiliary but essential role in vivo by binding to the 5'-leader sequence and broadening the substrate specificity of the ribozyme.</text>
</comment>
<dbReference type="GO" id="GO:0000049">
    <property type="term" value="F:tRNA binding"/>
    <property type="evidence" value="ECO:0007669"/>
    <property type="project" value="UniProtKB-UniRule"/>
</dbReference>
<evidence type="ECO:0000313" key="10">
    <source>
        <dbReference type="Proteomes" id="UP001165405"/>
    </source>
</evidence>
<dbReference type="PANTHER" id="PTHR33992">
    <property type="entry name" value="RIBONUCLEASE P PROTEIN COMPONENT"/>
    <property type="match status" value="1"/>
</dbReference>
<dbReference type="Proteomes" id="UP001165405">
    <property type="component" value="Unassembled WGS sequence"/>
</dbReference>
<proteinExistence type="inferred from homology"/>
<dbReference type="GO" id="GO:0004526">
    <property type="term" value="F:ribonuclease P activity"/>
    <property type="evidence" value="ECO:0007669"/>
    <property type="project" value="UniProtKB-UniRule"/>
</dbReference>
<evidence type="ECO:0000256" key="5">
    <source>
        <dbReference type="ARBA" id="ARBA00022884"/>
    </source>
</evidence>
<evidence type="ECO:0000256" key="7">
    <source>
        <dbReference type="NCBIfam" id="TIGR00188"/>
    </source>
</evidence>
<dbReference type="GO" id="GO:0042781">
    <property type="term" value="F:3'-tRNA processing endoribonuclease activity"/>
    <property type="evidence" value="ECO:0007669"/>
    <property type="project" value="TreeGrafter"/>
</dbReference>
<evidence type="ECO:0000313" key="9">
    <source>
        <dbReference type="EMBL" id="MCF4120443.1"/>
    </source>
</evidence>
<keyword evidence="10" id="KW-1185">Reference proteome</keyword>
<dbReference type="AlphaFoldDB" id="A0AA41QC03"/>